<dbReference type="CDD" id="cd18577">
    <property type="entry name" value="ABC_6TM_Pgp_ABCB1_D1_like"/>
    <property type="match status" value="1"/>
</dbReference>
<dbReference type="FunFam" id="3.40.50.300:FF:000967">
    <property type="entry name" value="ABC multidrug transporter mdr4"/>
    <property type="match status" value="2"/>
</dbReference>
<dbReference type="GO" id="GO:0005743">
    <property type="term" value="C:mitochondrial inner membrane"/>
    <property type="evidence" value="ECO:0007669"/>
    <property type="project" value="TreeGrafter"/>
</dbReference>
<dbReference type="PROSITE" id="PS50929">
    <property type="entry name" value="ABC_TM1F"/>
    <property type="match status" value="2"/>
</dbReference>
<feature type="transmembrane region" description="Helical" evidence="10">
    <location>
        <begin position="737"/>
        <end position="761"/>
    </location>
</feature>
<feature type="domain" description="ABC transmembrane type-1" evidence="12">
    <location>
        <begin position="108"/>
        <end position="387"/>
    </location>
</feature>
<feature type="transmembrane region" description="Helical" evidence="10">
    <location>
        <begin position="105"/>
        <end position="132"/>
    </location>
</feature>
<dbReference type="InterPro" id="IPR003593">
    <property type="entry name" value="AAA+_ATPase"/>
</dbReference>
<evidence type="ECO:0000256" key="4">
    <source>
        <dbReference type="ARBA" id="ARBA00022692"/>
    </source>
</evidence>
<evidence type="ECO:0000256" key="2">
    <source>
        <dbReference type="ARBA" id="ARBA00007577"/>
    </source>
</evidence>
<feature type="region of interest" description="Disordered" evidence="9">
    <location>
        <begin position="676"/>
        <end position="715"/>
    </location>
</feature>
<evidence type="ECO:0000313" key="13">
    <source>
        <dbReference type="EMBL" id="OSS54269.1"/>
    </source>
</evidence>
<dbReference type="GO" id="GO:0016887">
    <property type="term" value="F:ATP hydrolysis activity"/>
    <property type="evidence" value="ECO:0007669"/>
    <property type="project" value="InterPro"/>
</dbReference>
<reference evidence="13 14" key="1">
    <citation type="journal article" date="2017" name="Genome Announc.">
        <title>Genome sequence of the saprophytic ascomycete Epicoccum nigrum ICMP 19927 strain isolated from New Zealand.</title>
        <authorList>
            <person name="Fokin M."/>
            <person name="Fleetwood D."/>
            <person name="Weir B.S."/>
            <person name="Villas-Boas S.G."/>
        </authorList>
    </citation>
    <scope>NUCLEOTIDE SEQUENCE [LARGE SCALE GENOMIC DNA]</scope>
    <source>
        <strain evidence="13 14">ICMP 19927</strain>
    </source>
</reference>
<dbReference type="Pfam" id="PF00664">
    <property type="entry name" value="ABC_membrane"/>
    <property type="match status" value="2"/>
</dbReference>
<organism evidence="13 14">
    <name type="scientific">Epicoccum nigrum</name>
    <name type="common">Soil fungus</name>
    <name type="synonym">Epicoccum purpurascens</name>
    <dbReference type="NCBI Taxonomy" id="105696"/>
    <lineage>
        <taxon>Eukaryota</taxon>
        <taxon>Fungi</taxon>
        <taxon>Dikarya</taxon>
        <taxon>Ascomycota</taxon>
        <taxon>Pezizomycotina</taxon>
        <taxon>Dothideomycetes</taxon>
        <taxon>Pleosporomycetidae</taxon>
        <taxon>Pleosporales</taxon>
        <taxon>Pleosporineae</taxon>
        <taxon>Didymellaceae</taxon>
        <taxon>Epicoccum</taxon>
    </lineage>
</organism>
<evidence type="ECO:0000256" key="8">
    <source>
        <dbReference type="ARBA" id="ARBA00023136"/>
    </source>
</evidence>
<dbReference type="PANTHER" id="PTHR43394:SF18">
    <property type="entry name" value="ABC TRANSPORTER B FAMILY MEMBER 11-LIKE"/>
    <property type="match status" value="1"/>
</dbReference>
<keyword evidence="5" id="KW-0547">Nucleotide-binding</keyword>
<dbReference type="STRING" id="105696.A0A1Y2MEN9"/>
<dbReference type="FunFam" id="1.20.1560.10:FF:000057">
    <property type="entry name" value="ABC multidrug transporter SitT"/>
    <property type="match status" value="1"/>
</dbReference>
<evidence type="ECO:0000256" key="9">
    <source>
        <dbReference type="SAM" id="MobiDB-lite"/>
    </source>
</evidence>
<feature type="domain" description="ABC transporter" evidence="11">
    <location>
        <begin position="1087"/>
        <end position="1324"/>
    </location>
</feature>
<dbReference type="Gene3D" id="3.40.50.300">
    <property type="entry name" value="P-loop containing nucleotide triphosphate hydrolases"/>
    <property type="match status" value="2"/>
</dbReference>
<feature type="transmembrane region" description="Helical" evidence="10">
    <location>
        <begin position="246"/>
        <end position="268"/>
    </location>
</feature>
<dbReference type="SUPFAM" id="SSF52540">
    <property type="entry name" value="P-loop containing nucleoside triphosphate hydrolases"/>
    <property type="match status" value="2"/>
</dbReference>
<comment type="similarity">
    <text evidence="2">Belongs to the ABC transporter superfamily. ABCB family. Multidrug resistance exporter (TC 3.A.1.201) subfamily.</text>
</comment>
<dbReference type="Pfam" id="PF00005">
    <property type="entry name" value="ABC_tran"/>
    <property type="match status" value="2"/>
</dbReference>
<dbReference type="SUPFAM" id="SSF90123">
    <property type="entry name" value="ABC transporter transmembrane region"/>
    <property type="match status" value="2"/>
</dbReference>
<evidence type="ECO:0000259" key="12">
    <source>
        <dbReference type="PROSITE" id="PS50929"/>
    </source>
</evidence>
<evidence type="ECO:0000259" key="11">
    <source>
        <dbReference type="PROSITE" id="PS50893"/>
    </source>
</evidence>
<feature type="transmembrane region" description="Helical" evidence="10">
    <location>
        <begin position="1003"/>
        <end position="1024"/>
    </location>
</feature>
<feature type="transmembrane region" description="Helical" evidence="10">
    <location>
        <begin position="781"/>
        <end position="809"/>
    </location>
</feature>
<dbReference type="InParanoid" id="A0A1Y2MEN9"/>
<evidence type="ECO:0000256" key="3">
    <source>
        <dbReference type="ARBA" id="ARBA00022448"/>
    </source>
</evidence>
<dbReference type="CDD" id="cd03249">
    <property type="entry name" value="ABC_MTABC3_MDL1_MDL2"/>
    <property type="match status" value="1"/>
</dbReference>
<keyword evidence="3" id="KW-0813">Transport</keyword>
<keyword evidence="7 10" id="KW-1133">Transmembrane helix</keyword>
<keyword evidence="4 10" id="KW-0812">Transmembrane</keyword>
<dbReference type="CDD" id="cd18578">
    <property type="entry name" value="ABC_6TM_Pgp_ABCB1_D2_like"/>
    <property type="match status" value="1"/>
</dbReference>
<gene>
    <name evidence="13" type="ORF">B5807_00641</name>
</gene>
<dbReference type="GO" id="GO:0015421">
    <property type="term" value="F:ABC-type oligopeptide transporter activity"/>
    <property type="evidence" value="ECO:0007669"/>
    <property type="project" value="TreeGrafter"/>
</dbReference>
<evidence type="ECO:0000313" key="14">
    <source>
        <dbReference type="Proteomes" id="UP000193240"/>
    </source>
</evidence>
<evidence type="ECO:0000256" key="6">
    <source>
        <dbReference type="ARBA" id="ARBA00022840"/>
    </source>
</evidence>
<dbReference type="PANTHER" id="PTHR43394">
    <property type="entry name" value="ATP-DEPENDENT PERMEASE MDL1, MITOCHONDRIAL"/>
    <property type="match status" value="1"/>
</dbReference>
<dbReference type="PROSITE" id="PS00211">
    <property type="entry name" value="ABC_TRANSPORTER_1"/>
    <property type="match status" value="2"/>
</dbReference>
<keyword evidence="6" id="KW-0067">ATP-binding</keyword>
<dbReference type="GO" id="GO:0005524">
    <property type="term" value="F:ATP binding"/>
    <property type="evidence" value="ECO:0007669"/>
    <property type="project" value="UniProtKB-KW"/>
</dbReference>
<keyword evidence="8 10" id="KW-0472">Membrane</keyword>
<dbReference type="InterPro" id="IPR027417">
    <property type="entry name" value="P-loop_NTPase"/>
</dbReference>
<dbReference type="InterPro" id="IPR003439">
    <property type="entry name" value="ABC_transporter-like_ATP-bd"/>
</dbReference>
<feature type="transmembrane region" description="Helical" evidence="10">
    <location>
        <begin position="854"/>
        <end position="878"/>
    </location>
</feature>
<dbReference type="Gene3D" id="1.20.1560.10">
    <property type="entry name" value="ABC transporter type 1, transmembrane domain"/>
    <property type="match status" value="1"/>
</dbReference>
<dbReference type="EMBL" id="KZ107838">
    <property type="protein sequence ID" value="OSS54269.1"/>
    <property type="molecule type" value="Genomic_DNA"/>
</dbReference>
<feature type="domain" description="ABC transmembrane type-1" evidence="12">
    <location>
        <begin position="741"/>
        <end position="1029"/>
    </location>
</feature>
<feature type="domain" description="ABC transporter" evidence="11">
    <location>
        <begin position="425"/>
        <end position="670"/>
    </location>
</feature>
<dbReference type="PROSITE" id="PS50893">
    <property type="entry name" value="ABC_TRANSPORTER_2"/>
    <property type="match status" value="2"/>
</dbReference>
<dbReference type="InterPro" id="IPR039421">
    <property type="entry name" value="Type_1_exporter"/>
</dbReference>
<dbReference type="Proteomes" id="UP000193240">
    <property type="component" value="Unassembled WGS sequence"/>
</dbReference>
<accession>A0A1Y2MEN9</accession>
<evidence type="ECO:0000256" key="5">
    <source>
        <dbReference type="ARBA" id="ARBA00022741"/>
    </source>
</evidence>
<feature type="transmembrane region" description="Helical" evidence="10">
    <location>
        <begin position="220"/>
        <end position="240"/>
    </location>
</feature>
<feature type="transmembrane region" description="Helical" evidence="10">
    <location>
        <begin position="359"/>
        <end position="378"/>
    </location>
</feature>
<dbReference type="InterPro" id="IPR036640">
    <property type="entry name" value="ABC1_TM_sf"/>
</dbReference>
<evidence type="ECO:0000256" key="1">
    <source>
        <dbReference type="ARBA" id="ARBA00004141"/>
    </source>
</evidence>
<protein>
    <recommendedName>
        <fullName evidence="15">Leptomycin B resistance protein pmd1</fullName>
    </recommendedName>
</protein>
<sequence length="1328" mass="144287">MNMTHSRKSSGAFYSPLSTDEDGTTTPLLSESDSDDFNIDRRGSVRRSVQWDMHAEPSLGAVQPEAWMDITAIRHKFIRQILGLNPFKTSYFALYRPLDDVGSRIILVLGVILAILAGLPIPFIGVILGRIINNFPPPEDELRILLGYLMIVAAGYFVVTWGWAVAWAVIGERVSRKTREQLLRRALGMDMTYFDTASPDMTSILTAKTQTIQLGVSEKVGLFLCSISYFVAAFFVGFTLNARLTGVMFFTVIPSMACVVIFGTKYVAKFTKQASAYTEKAASLAESAIRAVQIVQAFGLQERLGEKHVQHLRNALRAGIKKSIAGAIMLGSVYFVAYAANALAFWYGDRLRDGSAEAGTIYAVVFLILDASFVVGRFGPFIQTFAMAAAAGQAVHEILDHPVSEIDVYAPEGQEATASHFAKDIKFSNVSFNYPARPTVRILDSIDLTIFPGKVTGIVGPSGSGKSTITSLLLRLYDPTFGQVSIGGDDLRSFNIRSLRSRIALVTQNPILFSGTIYENIRLGLPQDDSISEDEAFALCEAAAKEAHCEFLSRLPQGMHTKIGSGPHSQLSGGQKQRITLARALVGRPAVLLLDEFTSAMDATSEAIVLENLRRSSATAGRTTIIIAHRLATVRDADRIIVLKDGAVAEDGQHEILIGANGIYADLIRAQQFEKTGQASAAPSHHSSPRFAQKDHDDVGTPIKDTSSDTAMTSTENKKKTAIELVRRCLALSNYEIPAIVVGLAASIMSGGVTIGEAFVFGNLVELLNDTSKTGELASRISFFCLLFFLLSLVALLSHGAGGAAFGLVSENLVLRVRDISFRTILRQDMSWFSRPGHSHHALMSKLNMDSGSISGLSGVILGTIFSIVTSVVGGAILAHIVAWKIAIVLLAAVPIMVFAGYVRLRILALAEEKHQNAYNDAASLASEATSSMQIVAAFGLEGHFLDSYRNAISGPYEEHLRFALFGNVLLAFSLSVSYYVYSLAYWWGSKQVRNGTYSQKDFFIVLPALLFSAQAAGQLFSLAPEVTRAKTAAQSVFALHDERPMILTEDMPSQTSPDDTVVNTNPLLSEASASYGTFGVQGELEFRGVSLHYETRPDVSALNNVSFQIRHGEYVAFVGRSGAGKSSTIHLIERFFDPTAGQVYLDGRDIRKEPVQIHRARLALVEQEPDLFPGSVKFNIGLGRRPGAEVSDEDIVAVAKKCELHDFIMSLPEGYNSEVGAHGSKLSGGQRQRLAIARALLRDPEILLLDEATSQLDANTEREIRRTIAAASKGRTTIMIAHRLASVQHADKIFVFDAGRIVEQGRHDELVAEGGIYAGMVAAQELD</sequence>
<feature type="transmembrane region" description="Helical" evidence="10">
    <location>
        <begin position="144"/>
        <end position="170"/>
    </location>
</feature>
<feature type="transmembrane region" description="Helical" evidence="10">
    <location>
        <begin position="323"/>
        <end position="347"/>
    </location>
</feature>
<dbReference type="SMART" id="SM00382">
    <property type="entry name" value="AAA"/>
    <property type="match status" value="2"/>
</dbReference>
<comment type="subcellular location">
    <subcellularLocation>
        <location evidence="1">Membrane</location>
        <topology evidence="1">Multi-pass membrane protein</topology>
    </subcellularLocation>
</comment>
<evidence type="ECO:0000256" key="7">
    <source>
        <dbReference type="ARBA" id="ARBA00022989"/>
    </source>
</evidence>
<dbReference type="GO" id="GO:0090374">
    <property type="term" value="P:oligopeptide export from mitochondrion"/>
    <property type="evidence" value="ECO:0007669"/>
    <property type="project" value="TreeGrafter"/>
</dbReference>
<feature type="region of interest" description="Disordered" evidence="9">
    <location>
        <begin position="1"/>
        <end position="35"/>
    </location>
</feature>
<evidence type="ECO:0008006" key="15">
    <source>
        <dbReference type="Google" id="ProtNLM"/>
    </source>
</evidence>
<evidence type="ECO:0000256" key="10">
    <source>
        <dbReference type="SAM" id="Phobius"/>
    </source>
</evidence>
<feature type="transmembrane region" description="Helical" evidence="10">
    <location>
        <begin position="884"/>
        <end position="905"/>
    </location>
</feature>
<proteinExistence type="inferred from homology"/>
<feature type="transmembrane region" description="Helical" evidence="10">
    <location>
        <begin position="963"/>
        <end position="983"/>
    </location>
</feature>
<dbReference type="OMA" id="YFVAYAT"/>
<dbReference type="InterPro" id="IPR017871">
    <property type="entry name" value="ABC_transporter-like_CS"/>
</dbReference>
<name>A0A1Y2MEN9_EPING</name>
<dbReference type="InterPro" id="IPR011527">
    <property type="entry name" value="ABC1_TM_dom"/>
</dbReference>
<keyword evidence="14" id="KW-1185">Reference proteome</keyword>
<feature type="compositionally biased region" description="Polar residues" evidence="9">
    <location>
        <begin position="704"/>
        <end position="715"/>
    </location>
</feature>